<dbReference type="PANTHER" id="PTHR43540:SF7">
    <property type="entry name" value="ISOCHORISMATASE FAMILY PROTEIN YECD"/>
    <property type="match status" value="1"/>
</dbReference>
<comment type="caution">
    <text evidence="3">The sequence shown here is derived from an EMBL/GenBank/DDBJ whole genome shotgun (WGS) entry which is preliminary data.</text>
</comment>
<dbReference type="SUPFAM" id="SSF52499">
    <property type="entry name" value="Isochorismatase-like hydrolases"/>
    <property type="match status" value="1"/>
</dbReference>
<dbReference type="InterPro" id="IPR000868">
    <property type="entry name" value="Isochorismatase-like_dom"/>
</dbReference>
<dbReference type="InterPro" id="IPR050272">
    <property type="entry name" value="Isochorismatase-like_hydrls"/>
</dbReference>
<evidence type="ECO:0000313" key="4">
    <source>
        <dbReference type="Proteomes" id="UP000234456"/>
    </source>
</evidence>
<dbReference type="RefSeq" id="WP_102064082.1">
    <property type="nucleotide sequence ID" value="NZ_PKQE01000001.1"/>
</dbReference>
<evidence type="ECO:0000313" key="3">
    <source>
        <dbReference type="EMBL" id="PLC43440.1"/>
    </source>
</evidence>
<dbReference type="Proteomes" id="UP000234456">
    <property type="component" value="Unassembled WGS sequence"/>
</dbReference>
<gene>
    <name evidence="3" type="ORF">C0Q88_01575</name>
</gene>
<accession>A0A2N4TUN6</accession>
<sequence length="199" mass="21437">MSEPLQTLSALSAKTTALVLIDLQRGILPFAQGPHTAEQVLGASAKLAKRFRELGAPVVLVRVGWAADYADAPRQPVDRPAPTPPGGLPPQWWEQPAELEVAATDIQITKRQWGAFYGTELDLQLRRRGITTIVLGGISTHVGVESTARAAWEHGYALVLAEDAMSSNDAAMHRSSVENVFPRLGRVRDTDTVLAALTA</sequence>
<evidence type="ECO:0000259" key="2">
    <source>
        <dbReference type="Pfam" id="PF00857"/>
    </source>
</evidence>
<organism evidence="3 4">
    <name type="scientific">Ralstonia pickettii</name>
    <name type="common">Burkholderia pickettii</name>
    <dbReference type="NCBI Taxonomy" id="329"/>
    <lineage>
        <taxon>Bacteria</taxon>
        <taxon>Pseudomonadati</taxon>
        <taxon>Pseudomonadota</taxon>
        <taxon>Betaproteobacteria</taxon>
        <taxon>Burkholderiales</taxon>
        <taxon>Burkholderiaceae</taxon>
        <taxon>Ralstonia</taxon>
    </lineage>
</organism>
<dbReference type="Pfam" id="PF00857">
    <property type="entry name" value="Isochorismatase"/>
    <property type="match status" value="1"/>
</dbReference>
<keyword evidence="1 3" id="KW-0378">Hydrolase</keyword>
<dbReference type="OrthoDB" id="9781985at2"/>
<dbReference type="GO" id="GO:0016787">
    <property type="term" value="F:hydrolase activity"/>
    <property type="evidence" value="ECO:0007669"/>
    <property type="project" value="UniProtKB-KW"/>
</dbReference>
<dbReference type="PANTHER" id="PTHR43540">
    <property type="entry name" value="PEROXYUREIDOACRYLATE/UREIDOACRYLATE AMIDOHYDROLASE-RELATED"/>
    <property type="match status" value="1"/>
</dbReference>
<dbReference type="InterPro" id="IPR036380">
    <property type="entry name" value="Isochorismatase-like_sf"/>
</dbReference>
<reference evidence="3 4" key="1">
    <citation type="submission" date="2017-12" db="EMBL/GenBank/DDBJ databases">
        <title>Draft genome sequence of Ralstonia pickettii 52.</title>
        <authorList>
            <person name="Zheng B."/>
        </authorList>
    </citation>
    <scope>NUCLEOTIDE SEQUENCE [LARGE SCALE GENOMIC DNA]</scope>
    <source>
        <strain evidence="3 4">52</strain>
    </source>
</reference>
<protein>
    <submittedName>
        <fullName evidence="3">Hydrolase</fullName>
    </submittedName>
</protein>
<dbReference type="Gene3D" id="3.40.50.850">
    <property type="entry name" value="Isochorismatase-like"/>
    <property type="match status" value="1"/>
</dbReference>
<evidence type="ECO:0000256" key="1">
    <source>
        <dbReference type="ARBA" id="ARBA00022801"/>
    </source>
</evidence>
<proteinExistence type="predicted"/>
<dbReference type="AlphaFoldDB" id="A0A2N4TUN6"/>
<dbReference type="CDD" id="cd00431">
    <property type="entry name" value="cysteine_hydrolases"/>
    <property type="match status" value="1"/>
</dbReference>
<dbReference type="NCBIfam" id="NF008517">
    <property type="entry name" value="PRK11440.1"/>
    <property type="match status" value="1"/>
</dbReference>
<dbReference type="EMBL" id="PKQE01000001">
    <property type="protein sequence ID" value="PLC43440.1"/>
    <property type="molecule type" value="Genomic_DNA"/>
</dbReference>
<name>A0A2N4TUN6_RALPI</name>
<feature type="domain" description="Isochorismatase-like" evidence="2">
    <location>
        <begin position="16"/>
        <end position="191"/>
    </location>
</feature>